<proteinExistence type="predicted"/>
<dbReference type="AlphaFoldDB" id="A0A6A5UMZ6"/>
<protein>
    <submittedName>
        <fullName evidence="2">Uncharacterized protein</fullName>
    </submittedName>
</protein>
<accession>A0A6A5UMZ6</accession>
<evidence type="ECO:0000313" key="3">
    <source>
        <dbReference type="Proteomes" id="UP000800035"/>
    </source>
</evidence>
<sequence length="266" mass="29707">MFVTQAIAKIWRMLTRRTPRWEEHWGATPPPPPTPASTSVSPPPPPSRQTPPKQSPQRQDRNHFTLLPSPSPSTSPADTYLRSLLPTPAPASQIRTTAPGPWPSQPRLQANHPMHFHPHVQGVHVLTAQYTLGLLEGCERMRELARAMVEAEMRALRAWERTLAPQPAPGPVRWYRRDRRAPEVEMGEMETLVDGDEGTPFCSFSGSCSWVDSSGDGDGDWDEGAVVEIEMEEEEDVFLFGRRVVRKEKAAGGLSALFGERVDESF</sequence>
<evidence type="ECO:0000313" key="2">
    <source>
        <dbReference type="EMBL" id="KAF1962447.1"/>
    </source>
</evidence>
<gene>
    <name evidence="2" type="ORF">CC80DRAFT_570344</name>
</gene>
<dbReference type="Proteomes" id="UP000800035">
    <property type="component" value="Unassembled WGS sequence"/>
</dbReference>
<evidence type="ECO:0000256" key="1">
    <source>
        <dbReference type="SAM" id="MobiDB-lite"/>
    </source>
</evidence>
<feature type="compositionally biased region" description="Low complexity" evidence="1">
    <location>
        <begin position="65"/>
        <end position="76"/>
    </location>
</feature>
<keyword evidence="3" id="KW-1185">Reference proteome</keyword>
<dbReference type="EMBL" id="ML976979">
    <property type="protein sequence ID" value="KAF1962447.1"/>
    <property type="molecule type" value="Genomic_DNA"/>
</dbReference>
<name>A0A6A5UMZ6_9PLEO</name>
<organism evidence="2 3">
    <name type="scientific">Byssothecium circinans</name>
    <dbReference type="NCBI Taxonomy" id="147558"/>
    <lineage>
        <taxon>Eukaryota</taxon>
        <taxon>Fungi</taxon>
        <taxon>Dikarya</taxon>
        <taxon>Ascomycota</taxon>
        <taxon>Pezizomycotina</taxon>
        <taxon>Dothideomycetes</taxon>
        <taxon>Pleosporomycetidae</taxon>
        <taxon>Pleosporales</taxon>
        <taxon>Massarineae</taxon>
        <taxon>Massarinaceae</taxon>
        <taxon>Byssothecium</taxon>
    </lineage>
</organism>
<reference evidence="2" key="1">
    <citation type="journal article" date="2020" name="Stud. Mycol.">
        <title>101 Dothideomycetes genomes: a test case for predicting lifestyles and emergence of pathogens.</title>
        <authorList>
            <person name="Haridas S."/>
            <person name="Albert R."/>
            <person name="Binder M."/>
            <person name="Bloem J."/>
            <person name="Labutti K."/>
            <person name="Salamov A."/>
            <person name="Andreopoulos B."/>
            <person name="Baker S."/>
            <person name="Barry K."/>
            <person name="Bills G."/>
            <person name="Bluhm B."/>
            <person name="Cannon C."/>
            <person name="Castanera R."/>
            <person name="Culley D."/>
            <person name="Daum C."/>
            <person name="Ezra D."/>
            <person name="Gonzalez J."/>
            <person name="Henrissat B."/>
            <person name="Kuo A."/>
            <person name="Liang C."/>
            <person name="Lipzen A."/>
            <person name="Lutzoni F."/>
            <person name="Magnuson J."/>
            <person name="Mondo S."/>
            <person name="Nolan M."/>
            <person name="Ohm R."/>
            <person name="Pangilinan J."/>
            <person name="Park H.-J."/>
            <person name="Ramirez L."/>
            <person name="Alfaro M."/>
            <person name="Sun H."/>
            <person name="Tritt A."/>
            <person name="Yoshinaga Y."/>
            <person name="Zwiers L.-H."/>
            <person name="Turgeon B."/>
            <person name="Goodwin S."/>
            <person name="Spatafora J."/>
            <person name="Crous P."/>
            <person name="Grigoriev I."/>
        </authorList>
    </citation>
    <scope>NUCLEOTIDE SEQUENCE</scope>
    <source>
        <strain evidence="2">CBS 675.92</strain>
    </source>
</reference>
<feature type="compositionally biased region" description="Pro residues" evidence="1">
    <location>
        <begin position="28"/>
        <end position="49"/>
    </location>
</feature>
<feature type="region of interest" description="Disordered" evidence="1">
    <location>
        <begin position="18"/>
        <end position="101"/>
    </location>
</feature>